<evidence type="ECO:0000313" key="18">
    <source>
        <dbReference type="Proteomes" id="UP000663891"/>
    </source>
</evidence>
<dbReference type="Gene3D" id="3.40.50.150">
    <property type="entry name" value="Vaccinia Virus protein VP39"/>
    <property type="match status" value="1"/>
</dbReference>
<dbReference type="GO" id="GO:0035242">
    <property type="term" value="F:protein-arginine omega-N asymmetric methyltransferase activity"/>
    <property type="evidence" value="ECO:0007669"/>
    <property type="project" value="UniProtKB-EC"/>
</dbReference>
<evidence type="ECO:0000256" key="4">
    <source>
        <dbReference type="ARBA" id="ARBA00022490"/>
    </source>
</evidence>
<dbReference type="OrthoDB" id="7848332at2759"/>
<dbReference type="InterPro" id="IPR029063">
    <property type="entry name" value="SAM-dependent_MTases_sf"/>
</dbReference>
<comment type="caution">
    <text evidence="16">The sequence shown here is derived from an EMBL/GenBank/DDBJ whole genome shotgun (WGS) entry which is preliminary data.</text>
</comment>
<protein>
    <recommendedName>
        <fullName evidence="3">type I protein arginine methyltransferase</fullName>
        <ecNumber evidence="3">2.1.1.319</ecNumber>
    </recommendedName>
</protein>
<keyword evidence="10" id="KW-0804">Transcription</keyword>
<evidence type="ECO:0000313" key="17">
    <source>
        <dbReference type="EMBL" id="CAF3977666.1"/>
    </source>
</evidence>
<evidence type="ECO:0000256" key="14">
    <source>
        <dbReference type="SAM" id="MobiDB-lite"/>
    </source>
</evidence>
<dbReference type="Pfam" id="PF06325">
    <property type="entry name" value="PrmA"/>
    <property type="match status" value="1"/>
</dbReference>
<dbReference type="Pfam" id="PF22528">
    <property type="entry name" value="PRMT_C"/>
    <property type="match status" value="1"/>
</dbReference>
<comment type="catalytic activity">
    <reaction evidence="12">
        <text>L-arginyl-[protein] + 2 S-adenosyl-L-methionine = N(omega),N(omega)-dimethyl-L-arginyl-[protein] + 2 S-adenosyl-L-homocysteine + 2 H(+)</text>
        <dbReference type="Rhea" id="RHEA:48096"/>
        <dbReference type="Rhea" id="RHEA-COMP:10532"/>
        <dbReference type="Rhea" id="RHEA-COMP:11991"/>
        <dbReference type="ChEBI" id="CHEBI:15378"/>
        <dbReference type="ChEBI" id="CHEBI:29965"/>
        <dbReference type="ChEBI" id="CHEBI:57856"/>
        <dbReference type="ChEBI" id="CHEBI:59789"/>
        <dbReference type="ChEBI" id="CHEBI:61897"/>
        <dbReference type="EC" id="2.1.1.319"/>
    </reaction>
</comment>
<evidence type="ECO:0000256" key="5">
    <source>
        <dbReference type="ARBA" id="ARBA00022603"/>
    </source>
</evidence>
<dbReference type="GO" id="GO:0005737">
    <property type="term" value="C:cytoplasm"/>
    <property type="evidence" value="ECO:0007669"/>
    <property type="project" value="UniProtKB-SubCell"/>
</dbReference>
<organism evidence="16 18">
    <name type="scientific">Adineta steineri</name>
    <dbReference type="NCBI Taxonomy" id="433720"/>
    <lineage>
        <taxon>Eukaryota</taxon>
        <taxon>Metazoa</taxon>
        <taxon>Spiralia</taxon>
        <taxon>Gnathifera</taxon>
        <taxon>Rotifera</taxon>
        <taxon>Eurotatoria</taxon>
        <taxon>Bdelloidea</taxon>
        <taxon>Adinetida</taxon>
        <taxon>Adinetidae</taxon>
        <taxon>Adineta</taxon>
    </lineage>
</organism>
<evidence type="ECO:0000256" key="11">
    <source>
        <dbReference type="ARBA" id="ARBA00023242"/>
    </source>
</evidence>
<comment type="subcellular location">
    <subcellularLocation>
        <location evidence="2">Cytoplasm</location>
    </subcellularLocation>
    <subcellularLocation>
        <location evidence="1">Nucleus</location>
    </subcellularLocation>
</comment>
<dbReference type="FunFam" id="2.70.160.11:FF:000002">
    <property type="entry name" value="Probable histone-arginine methyltransferase CARM1"/>
    <property type="match status" value="1"/>
</dbReference>
<feature type="region of interest" description="Disordered" evidence="14">
    <location>
        <begin position="1"/>
        <end position="26"/>
    </location>
</feature>
<dbReference type="Proteomes" id="UP000663881">
    <property type="component" value="Unassembled WGS sequence"/>
</dbReference>
<evidence type="ECO:0000256" key="3">
    <source>
        <dbReference type="ARBA" id="ARBA00011925"/>
    </source>
</evidence>
<dbReference type="CDD" id="cd02440">
    <property type="entry name" value="AdoMet_MTases"/>
    <property type="match status" value="1"/>
</dbReference>
<evidence type="ECO:0000313" key="16">
    <source>
        <dbReference type="EMBL" id="CAF0979393.1"/>
    </source>
</evidence>
<dbReference type="InterPro" id="IPR025799">
    <property type="entry name" value="Arg_MeTrfase"/>
</dbReference>
<keyword evidence="9" id="KW-0805">Transcription regulation</keyword>
<dbReference type="GO" id="GO:0070611">
    <property type="term" value="F:histone H3R2 methyltransferase activity"/>
    <property type="evidence" value="ECO:0007669"/>
    <property type="project" value="TreeGrafter"/>
</dbReference>
<dbReference type="EC" id="2.1.1.319" evidence="3"/>
<dbReference type="PANTHER" id="PTHR11006:SF10">
    <property type="entry name" value="HISTONE-ARGININE METHYLTRANSFERASE CARMER-RELATED"/>
    <property type="match status" value="1"/>
</dbReference>
<evidence type="ECO:0000256" key="12">
    <source>
        <dbReference type="ARBA" id="ARBA00049086"/>
    </source>
</evidence>
<keyword evidence="7 13" id="KW-0949">S-adenosyl-L-methionine</keyword>
<evidence type="ECO:0000256" key="8">
    <source>
        <dbReference type="ARBA" id="ARBA00022853"/>
    </source>
</evidence>
<dbReference type="SUPFAM" id="SSF53335">
    <property type="entry name" value="S-adenosyl-L-methionine-dependent methyltransferases"/>
    <property type="match status" value="1"/>
</dbReference>
<dbReference type="AlphaFoldDB" id="A0A814F7N3"/>
<dbReference type="PANTHER" id="PTHR11006">
    <property type="entry name" value="PROTEIN ARGININE N-METHYLTRANSFERASE"/>
    <property type="match status" value="1"/>
</dbReference>
<proteinExistence type="predicted"/>
<dbReference type="InterPro" id="IPR055135">
    <property type="entry name" value="PRMT_dom"/>
</dbReference>
<keyword evidence="11" id="KW-0539">Nucleus</keyword>
<evidence type="ECO:0000256" key="1">
    <source>
        <dbReference type="ARBA" id="ARBA00004123"/>
    </source>
</evidence>
<reference evidence="16" key="1">
    <citation type="submission" date="2021-02" db="EMBL/GenBank/DDBJ databases">
        <authorList>
            <person name="Nowell W R."/>
        </authorList>
    </citation>
    <scope>NUCLEOTIDE SEQUENCE</scope>
</reference>
<dbReference type="EMBL" id="CAJNON010000110">
    <property type="protein sequence ID" value="CAF0979393.1"/>
    <property type="molecule type" value="Genomic_DNA"/>
</dbReference>
<dbReference type="EMBL" id="CAJOAY010002761">
    <property type="protein sequence ID" value="CAF3977666.1"/>
    <property type="molecule type" value="Genomic_DNA"/>
</dbReference>
<evidence type="ECO:0000256" key="13">
    <source>
        <dbReference type="PROSITE-ProRule" id="PRU01015"/>
    </source>
</evidence>
<accession>A0A814F7N3</accession>
<evidence type="ECO:0000256" key="6">
    <source>
        <dbReference type="ARBA" id="ARBA00022679"/>
    </source>
</evidence>
<evidence type="ECO:0000256" key="10">
    <source>
        <dbReference type="ARBA" id="ARBA00023163"/>
    </source>
</evidence>
<dbReference type="FunFam" id="3.40.50.150:FF:000031">
    <property type="entry name" value="Putative Histone-arginine methyltransferase CARM1"/>
    <property type="match status" value="1"/>
</dbReference>
<keyword evidence="4" id="KW-0963">Cytoplasm</keyword>
<keyword evidence="6 13" id="KW-0808">Transferase</keyword>
<evidence type="ECO:0000259" key="15">
    <source>
        <dbReference type="Pfam" id="PF22528"/>
    </source>
</evidence>
<name>A0A814F7N3_9BILA</name>
<dbReference type="Proteomes" id="UP000663891">
    <property type="component" value="Unassembled WGS sequence"/>
</dbReference>
<dbReference type="Gene3D" id="2.70.160.11">
    <property type="entry name" value="Hnrnp arginine n-methyltransferase1"/>
    <property type="match status" value="1"/>
</dbReference>
<dbReference type="GO" id="GO:0005634">
    <property type="term" value="C:nucleus"/>
    <property type="evidence" value="ECO:0007669"/>
    <property type="project" value="UniProtKB-SubCell"/>
</dbReference>
<feature type="domain" description="Protein arginine N-methyltransferase" evidence="15">
    <location>
        <begin position="266"/>
        <end position="433"/>
    </location>
</feature>
<dbReference type="GO" id="GO:0032259">
    <property type="term" value="P:methylation"/>
    <property type="evidence" value="ECO:0007669"/>
    <property type="project" value="UniProtKB-KW"/>
</dbReference>
<keyword evidence="8" id="KW-0156">Chromatin regulator</keyword>
<evidence type="ECO:0000256" key="2">
    <source>
        <dbReference type="ARBA" id="ARBA00004496"/>
    </source>
</evidence>
<evidence type="ECO:0000256" key="7">
    <source>
        <dbReference type="ARBA" id="ARBA00022691"/>
    </source>
</evidence>
<evidence type="ECO:0000256" key="9">
    <source>
        <dbReference type="ARBA" id="ARBA00023015"/>
    </source>
</evidence>
<sequence length="575" mass="64557">MHEYSDVEVIPLDGPQSKDRKETKNTLSIKKNSEKSYSILVKGDSSNVPTISVDESVEHIRSGSTGIIISLPKQKHLSYLVKFSSSEDALNFNKIVGLIKSGKDFDDNGNSQFNERTEDASAEQYFQFYGYLSQQQNMMQDYIRTSTYQRAILDNSVDFAGKVVLDVGAGSGILSFFAAQAGARKVYAVEASTMAEHAKVLIENNHLSNRIQIVPGKIEEIELPEMVDVIISEPMGYMLYNERMLESYIHAKKFLKPNGKMFPTTGDLYVTPFTDEALFMEQVGKANFWYQQSFYGVDLTTLRDAAIDEYFKQPIVDNFDVRICLAKPIKYTVDFLKAAEEDLYEMNIPVSFEMTTTAVVHGLAFWFDVSFDGTSSQVWLSTAPTQPLTHWYQVRCLFVKPLTVNQGQTISGHTILKANRKQSYDVEMRLEIEGTNISVENILDLKNPYFRYPNAPVQVPPGQFHESPTEQYWNGLPNETGAGVHPNANPYSQNCNINNNLNSSGDYDGSLLNNIASTFQPNAHRYPLPFIPPSSNHSDKSNTFSSINSQIPNGFNSFTGITNANLISQQSNKKT</sequence>
<gene>
    <name evidence="17" type="ORF">OKA104_LOCUS28474</name>
    <name evidence="16" type="ORF">VCS650_LOCUS13581</name>
</gene>
<dbReference type="PROSITE" id="PS51678">
    <property type="entry name" value="SAM_MT_PRMT"/>
    <property type="match status" value="1"/>
</dbReference>
<keyword evidence="5 13" id="KW-0489">Methyltransferase</keyword>